<evidence type="ECO:0000256" key="2">
    <source>
        <dbReference type="ARBA" id="ARBA00023015"/>
    </source>
</evidence>
<dbReference type="Pfam" id="PF00196">
    <property type="entry name" value="GerE"/>
    <property type="match status" value="1"/>
</dbReference>
<dbReference type="Proteomes" id="UP000028864">
    <property type="component" value="Unassembled WGS sequence"/>
</dbReference>
<protein>
    <submittedName>
        <fullName evidence="8">Two-component system response regulator LuxR</fullName>
    </submittedName>
</protein>
<evidence type="ECO:0000256" key="1">
    <source>
        <dbReference type="ARBA" id="ARBA00022553"/>
    </source>
</evidence>
<dbReference type="PANTHER" id="PTHR43214">
    <property type="entry name" value="TWO-COMPONENT RESPONSE REGULATOR"/>
    <property type="match status" value="1"/>
</dbReference>
<name>A0AAV2WPL7_MYCNE</name>
<keyword evidence="2" id="KW-0805">Transcription regulation</keyword>
<keyword evidence="1 5" id="KW-0597">Phosphoprotein</keyword>
<dbReference type="InterPro" id="IPR000792">
    <property type="entry name" value="Tscrpt_reg_LuxR_C"/>
</dbReference>
<dbReference type="InterPro" id="IPR039420">
    <property type="entry name" value="WalR-like"/>
</dbReference>
<evidence type="ECO:0000313" key="9">
    <source>
        <dbReference type="Proteomes" id="UP000028864"/>
    </source>
</evidence>
<dbReference type="PROSITE" id="PS50043">
    <property type="entry name" value="HTH_LUXR_2"/>
    <property type="match status" value="1"/>
</dbReference>
<keyword evidence="4" id="KW-0804">Transcription</keyword>
<dbReference type="GO" id="GO:0006355">
    <property type="term" value="P:regulation of DNA-templated transcription"/>
    <property type="evidence" value="ECO:0007669"/>
    <property type="project" value="InterPro"/>
</dbReference>
<organism evidence="8 9">
    <name type="scientific">Mycolicibacterium neoaurum</name>
    <name type="common">Mycobacterium neoaurum</name>
    <dbReference type="NCBI Taxonomy" id="1795"/>
    <lineage>
        <taxon>Bacteria</taxon>
        <taxon>Bacillati</taxon>
        <taxon>Actinomycetota</taxon>
        <taxon>Actinomycetes</taxon>
        <taxon>Mycobacteriales</taxon>
        <taxon>Mycobacteriaceae</taxon>
        <taxon>Mycolicibacterium</taxon>
    </lineage>
</organism>
<dbReference type="Pfam" id="PF00072">
    <property type="entry name" value="Response_reg"/>
    <property type="match status" value="1"/>
</dbReference>
<dbReference type="AlphaFoldDB" id="A0AAV2WPL7"/>
<dbReference type="PROSITE" id="PS50110">
    <property type="entry name" value="RESPONSE_REGULATORY"/>
    <property type="match status" value="1"/>
</dbReference>
<dbReference type="Gene3D" id="3.40.50.2300">
    <property type="match status" value="1"/>
</dbReference>
<dbReference type="InterPro" id="IPR058245">
    <property type="entry name" value="NreC/VraR/RcsB-like_REC"/>
</dbReference>
<dbReference type="SMART" id="SM00448">
    <property type="entry name" value="REC"/>
    <property type="match status" value="1"/>
</dbReference>
<dbReference type="InterPro" id="IPR016032">
    <property type="entry name" value="Sig_transdc_resp-reg_C-effctor"/>
</dbReference>
<evidence type="ECO:0000256" key="5">
    <source>
        <dbReference type="PROSITE-ProRule" id="PRU00169"/>
    </source>
</evidence>
<dbReference type="SMART" id="SM00421">
    <property type="entry name" value="HTH_LUXR"/>
    <property type="match status" value="1"/>
</dbReference>
<dbReference type="CDD" id="cd06170">
    <property type="entry name" value="LuxR_C_like"/>
    <property type="match status" value="1"/>
</dbReference>
<reference evidence="8" key="2">
    <citation type="submission" date="2015-09" db="EMBL/GenBank/DDBJ databases">
        <title>Draft genome sequence of Mycobacterium neoaurum DSM 44074.</title>
        <authorList>
            <person name="Croce O."/>
            <person name="Robert C."/>
            <person name="Raoult D."/>
            <person name="Drancourt M."/>
        </authorList>
    </citation>
    <scope>NUCLEOTIDE SEQUENCE</scope>
    <source>
        <strain evidence="8">DSM 44074</strain>
    </source>
</reference>
<reference evidence="8" key="1">
    <citation type="submission" date="2014-05" db="EMBL/GenBank/DDBJ databases">
        <authorList>
            <person name="Urmite Genomes"/>
        </authorList>
    </citation>
    <scope>NUCLEOTIDE SEQUENCE</scope>
    <source>
        <strain evidence="8">DSM 44074</strain>
    </source>
</reference>
<dbReference type="InterPro" id="IPR001789">
    <property type="entry name" value="Sig_transdc_resp-reg_receiver"/>
</dbReference>
<sequence length="252" mass="26490">MKAVDRAGVIVVRGYRGGRNIRNGDCSVEEVPVPRVVIVDDEALIRSGFELILSAVADIEVVGTSDGVGALAVIREHQPDVVLLDIRMPGKDGLTVLSELQRLPSPPAVAMLTTFNADEYIAAALRAGASGYLLKDTDPEQLPHMIRSLAAGGLVLSGGVGPKVISGYLDDPVDSDAAQRLQALTDRETEVLQLLARGHSNGEIAGTLYTSVGTVKDQVSSILSKLGVRSRVEAAILAQRAGVLDGGDQRAH</sequence>
<dbReference type="GO" id="GO:0003677">
    <property type="term" value="F:DNA binding"/>
    <property type="evidence" value="ECO:0007669"/>
    <property type="project" value="UniProtKB-KW"/>
</dbReference>
<accession>A0AAV2WPL7</accession>
<feature type="domain" description="Response regulatory" evidence="7">
    <location>
        <begin position="35"/>
        <end position="150"/>
    </location>
</feature>
<keyword evidence="3" id="KW-0238">DNA-binding</keyword>
<gene>
    <name evidence="8" type="ORF">BN1047_04236</name>
</gene>
<dbReference type="GO" id="GO:0000160">
    <property type="term" value="P:phosphorelay signal transduction system"/>
    <property type="evidence" value="ECO:0007669"/>
    <property type="project" value="InterPro"/>
</dbReference>
<dbReference type="CDD" id="cd17535">
    <property type="entry name" value="REC_NarL-like"/>
    <property type="match status" value="1"/>
</dbReference>
<evidence type="ECO:0000259" key="6">
    <source>
        <dbReference type="PROSITE" id="PS50043"/>
    </source>
</evidence>
<dbReference type="SUPFAM" id="SSF46894">
    <property type="entry name" value="C-terminal effector domain of the bipartite response regulators"/>
    <property type="match status" value="1"/>
</dbReference>
<dbReference type="PRINTS" id="PR00038">
    <property type="entry name" value="HTHLUXR"/>
</dbReference>
<dbReference type="PANTHER" id="PTHR43214:SF24">
    <property type="entry name" value="TRANSCRIPTIONAL REGULATORY PROTEIN NARL-RELATED"/>
    <property type="match status" value="1"/>
</dbReference>
<feature type="domain" description="HTH luxR-type" evidence="6">
    <location>
        <begin position="177"/>
        <end position="242"/>
    </location>
</feature>
<evidence type="ECO:0000256" key="3">
    <source>
        <dbReference type="ARBA" id="ARBA00023125"/>
    </source>
</evidence>
<evidence type="ECO:0000256" key="4">
    <source>
        <dbReference type="ARBA" id="ARBA00023163"/>
    </source>
</evidence>
<evidence type="ECO:0000313" key="8">
    <source>
        <dbReference type="EMBL" id="CDQ46329.1"/>
    </source>
</evidence>
<feature type="modified residue" description="4-aspartylphosphate" evidence="5">
    <location>
        <position position="85"/>
    </location>
</feature>
<dbReference type="EMBL" id="LK021340">
    <property type="protein sequence ID" value="CDQ46329.1"/>
    <property type="molecule type" value="Genomic_DNA"/>
</dbReference>
<evidence type="ECO:0000259" key="7">
    <source>
        <dbReference type="PROSITE" id="PS50110"/>
    </source>
</evidence>
<proteinExistence type="predicted"/>
<dbReference type="SUPFAM" id="SSF52172">
    <property type="entry name" value="CheY-like"/>
    <property type="match status" value="1"/>
</dbReference>
<dbReference type="InterPro" id="IPR011006">
    <property type="entry name" value="CheY-like_superfamily"/>
</dbReference>